<dbReference type="Gene3D" id="3.10.450.50">
    <property type="match status" value="1"/>
</dbReference>
<dbReference type="AlphaFoldDB" id="A0A366I2L9"/>
<dbReference type="InterPro" id="IPR004027">
    <property type="entry name" value="SEC_C_motif"/>
</dbReference>
<evidence type="ECO:0000313" key="3">
    <source>
        <dbReference type="Proteomes" id="UP000253046"/>
    </source>
</evidence>
<gene>
    <name evidence="2" type="ORF">DES54_12353</name>
</gene>
<feature type="domain" description="YchJ-like middle NTF2-like" evidence="1">
    <location>
        <begin position="29"/>
        <end position="49"/>
    </location>
</feature>
<dbReference type="EMBL" id="QNRY01000023">
    <property type="protein sequence ID" value="RBP61465.1"/>
    <property type="molecule type" value="Genomic_DNA"/>
</dbReference>
<organism evidence="2 3">
    <name type="scientific">Brenneria salicis ATCC 15712 = DSM 30166</name>
    <dbReference type="NCBI Taxonomy" id="714314"/>
    <lineage>
        <taxon>Bacteria</taxon>
        <taxon>Pseudomonadati</taxon>
        <taxon>Pseudomonadota</taxon>
        <taxon>Gammaproteobacteria</taxon>
        <taxon>Enterobacterales</taxon>
        <taxon>Pectobacteriaceae</taxon>
        <taxon>Brenneria</taxon>
    </lineage>
</organism>
<dbReference type="Proteomes" id="UP000253046">
    <property type="component" value="Unassembled WGS sequence"/>
</dbReference>
<dbReference type="InterPro" id="IPR032710">
    <property type="entry name" value="NTF2-like_dom_sf"/>
</dbReference>
<accession>A0A366I2L9</accession>
<comment type="caution">
    <text evidence="2">The sequence shown here is derived from an EMBL/GenBank/DDBJ whole genome shotgun (WGS) entry which is preliminary data.</text>
</comment>
<reference evidence="2 3" key="1">
    <citation type="submission" date="2018-06" db="EMBL/GenBank/DDBJ databases">
        <title>Genomic Encyclopedia of Type Strains, Phase IV (KMG-IV): sequencing the most valuable type-strain genomes for metagenomic binning, comparative biology and taxonomic classification.</title>
        <authorList>
            <person name="Goeker M."/>
        </authorList>
    </citation>
    <scope>NUCLEOTIDE SEQUENCE [LARGE SCALE GENOMIC DNA]</scope>
    <source>
        <strain evidence="2 3">DSM 30166</strain>
    </source>
</reference>
<dbReference type="InterPro" id="IPR048469">
    <property type="entry name" value="YchJ-like_M"/>
</dbReference>
<sequence length="62" mass="6999">MPELCPCCSGLQYSACCQPYIGNTRTAAEPETLMRSRYTAYVKHDVDYFRHLASRFASGEMA</sequence>
<evidence type="ECO:0000313" key="2">
    <source>
        <dbReference type="EMBL" id="RBP61465.1"/>
    </source>
</evidence>
<protein>
    <submittedName>
        <fullName evidence="2">SEC-C motif-containing protein</fullName>
    </submittedName>
</protein>
<evidence type="ECO:0000259" key="1">
    <source>
        <dbReference type="Pfam" id="PF17775"/>
    </source>
</evidence>
<keyword evidence="3" id="KW-1185">Reference proteome</keyword>
<proteinExistence type="predicted"/>
<dbReference type="Pfam" id="PF17775">
    <property type="entry name" value="YchJ_M-like"/>
    <property type="match status" value="1"/>
</dbReference>
<dbReference type="Pfam" id="PF02810">
    <property type="entry name" value="SEC-C"/>
    <property type="match status" value="1"/>
</dbReference>
<dbReference type="SUPFAM" id="SSF54427">
    <property type="entry name" value="NTF2-like"/>
    <property type="match status" value="1"/>
</dbReference>
<name>A0A366I2L9_9GAMM</name>